<organism evidence="1 2">
    <name type="scientific">Sellimonas intestinalis</name>
    <dbReference type="NCBI Taxonomy" id="1653434"/>
    <lineage>
        <taxon>Bacteria</taxon>
        <taxon>Bacillati</taxon>
        <taxon>Bacillota</taxon>
        <taxon>Clostridia</taxon>
        <taxon>Lachnospirales</taxon>
        <taxon>Lachnospiraceae</taxon>
        <taxon>Sellimonas</taxon>
    </lineage>
</organism>
<comment type="caution">
    <text evidence="1">The sequence shown here is derived from an EMBL/GenBank/DDBJ whole genome shotgun (WGS) entry which is preliminary data.</text>
</comment>
<evidence type="ECO:0000313" key="1">
    <source>
        <dbReference type="EMBL" id="RGE86076.1"/>
    </source>
</evidence>
<gene>
    <name evidence="1" type="ORF">DW016_11320</name>
</gene>
<dbReference type="OrthoDB" id="92592at2"/>
<dbReference type="EMBL" id="QVLX01000006">
    <property type="protein sequence ID" value="RGE86076.1"/>
    <property type="molecule type" value="Genomic_DNA"/>
</dbReference>
<reference evidence="1 2" key="1">
    <citation type="submission" date="2018-08" db="EMBL/GenBank/DDBJ databases">
        <title>A genome reference for cultivated species of the human gut microbiota.</title>
        <authorList>
            <person name="Zou Y."/>
            <person name="Xue W."/>
            <person name="Luo G."/>
        </authorList>
    </citation>
    <scope>NUCLEOTIDE SEQUENCE [LARGE SCALE GENOMIC DNA]</scope>
    <source>
        <strain evidence="1 2">AF37-2AT</strain>
    </source>
</reference>
<dbReference type="Proteomes" id="UP000261080">
    <property type="component" value="Unassembled WGS sequence"/>
</dbReference>
<proteinExistence type="predicted"/>
<dbReference type="AlphaFoldDB" id="A0A3E3K0C2"/>
<dbReference type="RefSeq" id="WP_024733877.1">
    <property type="nucleotide sequence ID" value="NZ_BAABYU010000001.1"/>
</dbReference>
<protein>
    <submittedName>
        <fullName evidence="1">Uncharacterized protein</fullName>
    </submittedName>
</protein>
<accession>A0A3E3K0C2</accession>
<evidence type="ECO:0000313" key="2">
    <source>
        <dbReference type="Proteomes" id="UP000261080"/>
    </source>
</evidence>
<name>A0A3E3K0C2_9FIRM</name>
<keyword evidence="2" id="KW-1185">Reference proteome</keyword>
<dbReference type="GeneID" id="97194264"/>
<sequence>MTDEKFLVLTNNPLLYQEAVRIPFPVLFYQEKLERLAERAVKLRKQGYCFCADPLGGYYFRYNPYHTLFLERQKKEQKKEKDDCLNDTVLWEALTNSIMGWEQMEKQEKEEKMLEDYQALDQSIAQSTIRVLLGGKEY</sequence>